<dbReference type="InterPro" id="IPR039758">
    <property type="entry name" value="NAGK-like"/>
</dbReference>
<evidence type="ECO:0000313" key="6">
    <source>
        <dbReference type="EMBL" id="KAK2709252.1"/>
    </source>
</evidence>
<dbReference type="AlphaFoldDB" id="A0AA88HQX3"/>
<proteinExistence type="inferred from homology"/>
<dbReference type="CDD" id="cd24078">
    <property type="entry name" value="ASKHA_NBD_NAGK_meta"/>
    <property type="match status" value="1"/>
</dbReference>
<dbReference type="SUPFAM" id="SSF53067">
    <property type="entry name" value="Actin-like ATPase domain"/>
    <property type="match status" value="2"/>
</dbReference>
<name>A0AA88HQX3_ARTSF</name>
<evidence type="ECO:0000256" key="2">
    <source>
        <dbReference type="ARBA" id="ARBA00012122"/>
    </source>
</evidence>
<dbReference type="EC" id="2.7.1.59" evidence="2"/>
<feature type="domain" description="ATPase BadF/BadG/BcrA/BcrD type" evidence="5">
    <location>
        <begin position="9"/>
        <end position="277"/>
    </location>
</feature>
<gene>
    <name evidence="6" type="ORF">QYM36_013046</name>
</gene>
<sequence length="350" mass="38620">MSFPELYGGVEGGGTHSKVHLYDKNGKLLAEATGPSTSHWLVGMEECQKRINDMVQEAKKKAGISEDIKLKALGLALSGCEEEKTNNEIKEGLSKRYPNLAEHYRVESDSVGSVYTMSDIGGMVIIAGTGSNSLLLNPDRTTARCGGWGHMLGDEGGAWWISHKAIKTIIDEDDNFRVPPYDTTYIRKVILEHFEIKDRFGLLDPCYNSFSKTKYAGLCLKISEGAEQDDKMCKYLFQEAGQVLGEYVVALMPSATQALMENKGGVPILCVGSVWKSWKFMTNGFTEGIRHLGTGKDKLINPIKELTLYTLNTSVAAGAAYLGSETAGYYLPRNYKENCSLLYHYENSSD</sequence>
<dbReference type="PANTHER" id="PTHR12862">
    <property type="entry name" value="BADF TYPE ATPASE DOMAIN-CONTAINING PROTEIN"/>
    <property type="match status" value="1"/>
</dbReference>
<evidence type="ECO:0000259" key="5">
    <source>
        <dbReference type="Pfam" id="PF01869"/>
    </source>
</evidence>
<dbReference type="GO" id="GO:0045127">
    <property type="term" value="F:N-acetylglucosamine kinase activity"/>
    <property type="evidence" value="ECO:0007669"/>
    <property type="project" value="UniProtKB-EC"/>
</dbReference>
<keyword evidence="7" id="KW-1185">Reference proteome</keyword>
<comment type="caution">
    <text evidence="6">The sequence shown here is derived from an EMBL/GenBank/DDBJ whole genome shotgun (WGS) entry which is preliminary data.</text>
</comment>
<comment type="similarity">
    <text evidence="1">Belongs to the eukaryotic-type N-acetylglucosamine kinase family.</text>
</comment>
<evidence type="ECO:0000256" key="1">
    <source>
        <dbReference type="ARBA" id="ARBA00006198"/>
    </source>
</evidence>
<evidence type="ECO:0000256" key="4">
    <source>
        <dbReference type="ARBA" id="ARBA00031123"/>
    </source>
</evidence>
<reference evidence="6" key="1">
    <citation type="submission" date="2023-07" db="EMBL/GenBank/DDBJ databases">
        <title>Chromosome-level genome assembly of Artemia franciscana.</title>
        <authorList>
            <person name="Jo E."/>
        </authorList>
    </citation>
    <scope>NUCLEOTIDE SEQUENCE</scope>
    <source>
        <tissue evidence="6">Whole body</tissue>
    </source>
</reference>
<dbReference type="PANTHER" id="PTHR12862:SF0">
    <property type="entry name" value="N-ACETYL-D-GLUCOSAMINE KINASE"/>
    <property type="match status" value="1"/>
</dbReference>
<organism evidence="6 7">
    <name type="scientific">Artemia franciscana</name>
    <name type="common">Brine shrimp</name>
    <name type="synonym">Artemia sanfranciscana</name>
    <dbReference type="NCBI Taxonomy" id="6661"/>
    <lineage>
        <taxon>Eukaryota</taxon>
        <taxon>Metazoa</taxon>
        <taxon>Ecdysozoa</taxon>
        <taxon>Arthropoda</taxon>
        <taxon>Crustacea</taxon>
        <taxon>Branchiopoda</taxon>
        <taxon>Anostraca</taxon>
        <taxon>Artemiidae</taxon>
        <taxon>Artemia</taxon>
    </lineage>
</organism>
<dbReference type="EMBL" id="JAVRJZ010000017">
    <property type="protein sequence ID" value="KAK2709252.1"/>
    <property type="molecule type" value="Genomic_DNA"/>
</dbReference>
<dbReference type="InterPro" id="IPR043129">
    <property type="entry name" value="ATPase_NBD"/>
</dbReference>
<evidence type="ECO:0000256" key="3">
    <source>
        <dbReference type="ARBA" id="ARBA00014974"/>
    </source>
</evidence>
<dbReference type="Proteomes" id="UP001187531">
    <property type="component" value="Unassembled WGS sequence"/>
</dbReference>
<accession>A0AA88HQX3</accession>
<dbReference type="Pfam" id="PF01869">
    <property type="entry name" value="BcrAD_BadFG"/>
    <property type="match status" value="1"/>
</dbReference>
<dbReference type="Gene3D" id="3.30.420.40">
    <property type="match status" value="2"/>
</dbReference>
<dbReference type="InterPro" id="IPR002731">
    <property type="entry name" value="ATPase_BadF"/>
</dbReference>
<protein>
    <recommendedName>
        <fullName evidence="3">N-acetyl-D-glucosamine kinase</fullName>
        <ecNumber evidence="2">2.7.1.59</ecNumber>
    </recommendedName>
    <alternativeName>
        <fullName evidence="4">GlcNAc kinase</fullName>
    </alternativeName>
</protein>
<evidence type="ECO:0000313" key="7">
    <source>
        <dbReference type="Proteomes" id="UP001187531"/>
    </source>
</evidence>